<name>A0A0A9G9G3_ARUDO</name>
<reference evidence="2" key="1">
    <citation type="submission" date="2014-09" db="EMBL/GenBank/DDBJ databases">
        <authorList>
            <person name="Magalhaes I.L.F."/>
            <person name="Oliveira U."/>
            <person name="Santos F.R."/>
            <person name="Vidigal T.H.D.A."/>
            <person name="Brescovit A.D."/>
            <person name="Santos A.J."/>
        </authorList>
    </citation>
    <scope>NUCLEOTIDE SEQUENCE</scope>
    <source>
        <tissue evidence="2">Shoot tissue taken approximately 20 cm above the soil surface</tissue>
    </source>
</reference>
<evidence type="ECO:0000313" key="2">
    <source>
        <dbReference type="EMBL" id="JAE17348.1"/>
    </source>
</evidence>
<proteinExistence type="predicted"/>
<sequence length="78" mass="9072">MHHWEQPPLRRYHLNSTHQPRRLGCRGCQRSGAPSRTGSSPPWPKLREEGWMERVEAAVGDSGGLWEEWFQRGASRHL</sequence>
<accession>A0A0A9G9G3</accession>
<reference evidence="2" key="2">
    <citation type="journal article" date="2015" name="Data Brief">
        <title>Shoot transcriptome of the giant reed, Arundo donax.</title>
        <authorList>
            <person name="Barrero R.A."/>
            <person name="Guerrero F.D."/>
            <person name="Moolhuijzen P."/>
            <person name="Goolsby J.A."/>
            <person name="Tidwell J."/>
            <person name="Bellgard S.E."/>
            <person name="Bellgard M.I."/>
        </authorList>
    </citation>
    <scope>NUCLEOTIDE SEQUENCE</scope>
    <source>
        <tissue evidence="2">Shoot tissue taken approximately 20 cm above the soil surface</tissue>
    </source>
</reference>
<dbReference type="AlphaFoldDB" id="A0A0A9G9G3"/>
<feature type="region of interest" description="Disordered" evidence="1">
    <location>
        <begin position="1"/>
        <end position="49"/>
    </location>
</feature>
<dbReference type="EMBL" id="GBRH01180548">
    <property type="protein sequence ID" value="JAE17348.1"/>
    <property type="molecule type" value="Transcribed_RNA"/>
</dbReference>
<organism evidence="2">
    <name type="scientific">Arundo donax</name>
    <name type="common">Giant reed</name>
    <name type="synonym">Donax arundinaceus</name>
    <dbReference type="NCBI Taxonomy" id="35708"/>
    <lineage>
        <taxon>Eukaryota</taxon>
        <taxon>Viridiplantae</taxon>
        <taxon>Streptophyta</taxon>
        <taxon>Embryophyta</taxon>
        <taxon>Tracheophyta</taxon>
        <taxon>Spermatophyta</taxon>
        <taxon>Magnoliopsida</taxon>
        <taxon>Liliopsida</taxon>
        <taxon>Poales</taxon>
        <taxon>Poaceae</taxon>
        <taxon>PACMAD clade</taxon>
        <taxon>Arundinoideae</taxon>
        <taxon>Arundineae</taxon>
        <taxon>Arundo</taxon>
    </lineage>
</organism>
<evidence type="ECO:0000256" key="1">
    <source>
        <dbReference type="SAM" id="MobiDB-lite"/>
    </source>
</evidence>
<protein>
    <submittedName>
        <fullName evidence="2">Eno2</fullName>
    </submittedName>
</protein>